<keyword evidence="4" id="KW-1003">Cell membrane</keyword>
<feature type="region of interest" description="Disordered" evidence="14">
    <location>
        <begin position="91"/>
        <end position="138"/>
    </location>
</feature>
<protein>
    <recommendedName>
        <fullName evidence="21">Aminopeptidase</fullName>
    </recommendedName>
</protein>
<keyword evidence="15" id="KW-0812">Transmembrane</keyword>
<accession>A0AA36GFX7</accession>
<keyword evidence="20" id="KW-1185">Reference proteome</keyword>
<dbReference type="FunFam" id="1.25.50.20:FF:000001">
    <property type="entry name" value="Aminopeptidase"/>
    <property type="match status" value="1"/>
</dbReference>
<evidence type="ECO:0000313" key="19">
    <source>
        <dbReference type="EMBL" id="CAJ0590799.1"/>
    </source>
</evidence>
<comment type="caution">
    <text evidence="19">The sequence shown here is derived from an EMBL/GenBank/DDBJ whole genome shotgun (WGS) entry which is preliminary data.</text>
</comment>
<dbReference type="Gene3D" id="2.60.40.1730">
    <property type="entry name" value="tricorn interacting facor f3 domain"/>
    <property type="match status" value="1"/>
</dbReference>
<dbReference type="SUPFAM" id="SSF55486">
    <property type="entry name" value="Metalloproteases ('zincins'), catalytic domain"/>
    <property type="match status" value="1"/>
</dbReference>
<dbReference type="InterPro" id="IPR027268">
    <property type="entry name" value="Peptidase_M4/M1_CTD_sf"/>
</dbReference>
<dbReference type="PANTHER" id="PTHR11533:SF201">
    <property type="entry name" value="AMINOPEPTIDASE-LIKE PROTEIN AC3.5"/>
    <property type="match status" value="1"/>
</dbReference>
<evidence type="ECO:0000256" key="13">
    <source>
        <dbReference type="PIRSR" id="PIRSR634016-3"/>
    </source>
</evidence>
<dbReference type="InterPro" id="IPR034016">
    <property type="entry name" value="M1_APN-typ"/>
</dbReference>
<evidence type="ECO:0000256" key="11">
    <source>
        <dbReference type="ARBA" id="ARBA00023157"/>
    </source>
</evidence>
<keyword evidence="8 13" id="KW-0862">Zinc</keyword>
<keyword evidence="15" id="KW-1133">Transmembrane helix</keyword>
<evidence type="ECO:0000256" key="6">
    <source>
        <dbReference type="ARBA" id="ARBA00022723"/>
    </source>
</evidence>
<sequence>MTTTDPETTSITEDNKDVEEGPPKDSKRLLRRLSQAALSEINQLFQPLSVDLLHDPQAQTKDETAQTQTDDQCGESENACEICEQVPTFTVTTLEPIEERPQKKTENPQKPEVNDTPSASSNTLTPLTENKKNQKKEKSNVSCSLATVVMLFILAVAAALLAGFAAYWFTRQKFEMQMAEMTYVPQPRRNMSLLAAQDEMYEEDEPTVGPTPDELRLPQNLVPIWYNLTLRTYVPGGAATVDEKNLTTDGNIMIKLNVLSNTVKITLNAKNLTLPSDASKVRILTEVPHEHHKREALNETEVEEEKPEELINMTVATDLEHEPIITQHHMPELVPYGVLVSEILYNATLEQVMLVLDKPLQAEQEVIVQMPFSGYITENADGLHQSIYRTRNGSKKVLIFTSLQPGSTRSIYPSLDEPQYQAPLSLTILHPKGTVARANGMEITESRTEAEPLWEKTSFAATEALPTYLNGFVVSDFDSREATSKNGVKVRVYARPEATESANSTTYALETATKALDLLQDYFGVPLSSQKLDLFAVPVMEGMPASGPGLIFMPEDELIVSSSKGTVEEKVKVARALANQLSRQWFGNLVTPSDWHALWLNEAFASYMEYFLLQKLFDGNVDAQSYQTGEALERALIDDARSSSHPLTLNIETADEAQELLDKTTADKGGALLRMINAVVGEEAFQKGVQTYLKNHANGNANYTDFWEALNNANGDKLTTWNGNKLKMEEFAENWILQMGYPVIDVYRLDAKTVELTQRRFKLDHLTPERAKYRNALYWYKWDVPLFYEVAGEKQPLNWLHEAVRIPLNLSDTLLINPESLGYYRVNYDEQGWGSLADQLQKDHKKIPASARARLISDALALAEAGLLPYDKAFGVLKYLPQEDSYLPWTVALRGLRSLYERLSRTELEDEAQKFVLDKIHELFNTLDPEHTSATEDGKFLESQMHKELVALNCELSPEDCEKKLGKEFDSIMSACKEENLASDCSKVDPFIRPWVYCYGVAKGGQKEFDLIHKFYEKEVNAAEKRRLLEALACSKEPRHLRKLLHDTIHSETSAIPISDVDTLVGSMNNQPVGAEIVSNFVLDNWKDLVERFSLDKGALSNVLQNAIRLDSDREVKQFERFLTDHKSTTAGLRAMKLQLEKARNQVNWMKTNKKAMKDLLSSRHSEKDL</sequence>
<keyword evidence="6 13" id="KW-0479">Metal-binding</keyword>
<keyword evidence="3" id="KW-0031">Aminopeptidase</keyword>
<evidence type="ECO:0000256" key="3">
    <source>
        <dbReference type="ARBA" id="ARBA00022438"/>
    </source>
</evidence>
<feature type="compositionally biased region" description="Polar residues" evidence="14">
    <location>
        <begin position="115"/>
        <end position="128"/>
    </location>
</feature>
<keyword evidence="12" id="KW-0325">Glycoprotein</keyword>
<feature type="compositionally biased region" description="Low complexity" evidence="14">
    <location>
        <begin position="1"/>
        <end position="12"/>
    </location>
</feature>
<evidence type="ECO:0000256" key="7">
    <source>
        <dbReference type="ARBA" id="ARBA00022801"/>
    </source>
</evidence>
<dbReference type="InterPro" id="IPR045357">
    <property type="entry name" value="Aminopeptidase_N-like_N"/>
</dbReference>
<dbReference type="PANTHER" id="PTHR11533">
    <property type="entry name" value="PROTEASE M1 ZINC METALLOPROTEASE"/>
    <property type="match status" value="1"/>
</dbReference>
<comment type="similarity">
    <text evidence="2">Belongs to the peptidase M1 family.</text>
</comment>
<dbReference type="InterPro" id="IPR024571">
    <property type="entry name" value="ERAP1-like_C_dom"/>
</dbReference>
<evidence type="ECO:0000256" key="8">
    <source>
        <dbReference type="ARBA" id="ARBA00022833"/>
    </source>
</evidence>
<reference evidence="19" key="1">
    <citation type="submission" date="2023-07" db="EMBL/GenBank/DDBJ databases">
        <authorList>
            <consortium name="CYATHOMIX"/>
        </authorList>
    </citation>
    <scope>NUCLEOTIDE SEQUENCE</scope>
    <source>
        <strain evidence="19">N/A</strain>
    </source>
</reference>
<dbReference type="SUPFAM" id="SSF63737">
    <property type="entry name" value="Leukotriene A4 hydrolase N-terminal domain"/>
    <property type="match status" value="1"/>
</dbReference>
<name>A0AA36GFX7_CYLNA</name>
<dbReference type="GO" id="GO:0043171">
    <property type="term" value="P:peptide catabolic process"/>
    <property type="evidence" value="ECO:0007669"/>
    <property type="project" value="TreeGrafter"/>
</dbReference>
<feature type="compositionally biased region" description="Basic and acidic residues" evidence="14">
    <location>
        <begin position="97"/>
        <end position="113"/>
    </location>
</feature>
<dbReference type="FunFam" id="2.60.40.1910:FF:000006">
    <property type="entry name" value="Aminopeptidase"/>
    <property type="match status" value="1"/>
</dbReference>
<feature type="domain" description="Aminopeptidase N-like N-terminal" evidence="18">
    <location>
        <begin position="344"/>
        <end position="469"/>
    </location>
</feature>
<comment type="cofactor">
    <cofactor evidence="13">
        <name>Zn(2+)</name>
        <dbReference type="ChEBI" id="CHEBI:29105"/>
    </cofactor>
    <text evidence="13">Binds 1 zinc ion per subunit.</text>
</comment>
<feature type="domain" description="ERAP1-like C-terminal" evidence="17">
    <location>
        <begin position="814"/>
        <end position="1144"/>
    </location>
</feature>
<evidence type="ECO:0000256" key="14">
    <source>
        <dbReference type="SAM" id="MobiDB-lite"/>
    </source>
</evidence>
<dbReference type="InterPro" id="IPR042097">
    <property type="entry name" value="Aminopeptidase_N-like_N_sf"/>
</dbReference>
<dbReference type="InterPro" id="IPR001930">
    <property type="entry name" value="Peptidase_M1"/>
</dbReference>
<comment type="subcellular location">
    <subcellularLocation>
        <location evidence="1">Cell membrane</location>
    </subcellularLocation>
</comment>
<dbReference type="GO" id="GO:0042277">
    <property type="term" value="F:peptide binding"/>
    <property type="evidence" value="ECO:0007669"/>
    <property type="project" value="TreeGrafter"/>
</dbReference>
<feature type="binding site" evidence="13">
    <location>
        <position position="602"/>
    </location>
    <ligand>
        <name>Zn(2+)</name>
        <dbReference type="ChEBI" id="CHEBI:29105"/>
        <note>catalytic</note>
    </ligand>
</feature>
<dbReference type="Gene3D" id="2.60.40.1910">
    <property type="match status" value="1"/>
</dbReference>
<dbReference type="Proteomes" id="UP001176961">
    <property type="component" value="Unassembled WGS sequence"/>
</dbReference>
<evidence type="ECO:0000259" key="16">
    <source>
        <dbReference type="Pfam" id="PF01433"/>
    </source>
</evidence>
<dbReference type="GO" id="GO:0070006">
    <property type="term" value="F:metalloaminopeptidase activity"/>
    <property type="evidence" value="ECO:0007669"/>
    <property type="project" value="TreeGrafter"/>
</dbReference>
<evidence type="ECO:0000256" key="5">
    <source>
        <dbReference type="ARBA" id="ARBA00022670"/>
    </source>
</evidence>
<evidence type="ECO:0008006" key="21">
    <source>
        <dbReference type="Google" id="ProtNLM"/>
    </source>
</evidence>
<feature type="region of interest" description="Disordered" evidence="14">
    <location>
        <begin position="1"/>
        <end position="26"/>
    </location>
</feature>
<dbReference type="Pfam" id="PF11838">
    <property type="entry name" value="ERAP1_C"/>
    <property type="match status" value="1"/>
</dbReference>
<evidence type="ECO:0000259" key="18">
    <source>
        <dbReference type="Pfam" id="PF17900"/>
    </source>
</evidence>
<dbReference type="InterPro" id="IPR014782">
    <property type="entry name" value="Peptidase_M1_dom"/>
</dbReference>
<proteinExistence type="inferred from homology"/>
<keyword evidence="7" id="KW-0378">Hydrolase</keyword>
<dbReference type="GO" id="GO:0006508">
    <property type="term" value="P:proteolysis"/>
    <property type="evidence" value="ECO:0007669"/>
    <property type="project" value="UniProtKB-KW"/>
</dbReference>
<evidence type="ECO:0000256" key="9">
    <source>
        <dbReference type="ARBA" id="ARBA00023049"/>
    </source>
</evidence>
<dbReference type="GO" id="GO:0008270">
    <property type="term" value="F:zinc ion binding"/>
    <property type="evidence" value="ECO:0007669"/>
    <property type="project" value="InterPro"/>
</dbReference>
<evidence type="ECO:0000256" key="12">
    <source>
        <dbReference type="ARBA" id="ARBA00023180"/>
    </source>
</evidence>
<dbReference type="GO" id="GO:0005737">
    <property type="term" value="C:cytoplasm"/>
    <property type="evidence" value="ECO:0007669"/>
    <property type="project" value="TreeGrafter"/>
</dbReference>
<evidence type="ECO:0000313" key="20">
    <source>
        <dbReference type="Proteomes" id="UP001176961"/>
    </source>
</evidence>
<dbReference type="AlphaFoldDB" id="A0AA36GFX7"/>
<feature type="compositionally biased region" description="Basic and acidic residues" evidence="14">
    <location>
        <begin position="13"/>
        <end position="26"/>
    </location>
</feature>
<evidence type="ECO:0000256" key="2">
    <source>
        <dbReference type="ARBA" id="ARBA00010136"/>
    </source>
</evidence>
<feature type="transmembrane region" description="Helical" evidence="15">
    <location>
        <begin position="141"/>
        <end position="169"/>
    </location>
</feature>
<dbReference type="CDD" id="cd09601">
    <property type="entry name" value="M1_APN-Q_like"/>
    <property type="match status" value="1"/>
</dbReference>
<evidence type="ECO:0000256" key="10">
    <source>
        <dbReference type="ARBA" id="ARBA00023136"/>
    </source>
</evidence>
<evidence type="ECO:0000256" key="1">
    <source>
        <dbReference type="ARBA" id="ARBA00004236"/>
    </source>
</evidence>
<organism evidence="19 20">
    <name type="scientific">Cylicocyclus nassatus</name>
    <name type="common">Nematode worm</name>
    <dbReference type="NCBI Taxonomy" id="53992"/>
    <lineage>
        <taxon>Eukaryota</taxon>
        <taxon>Metazoa</taxon>
        <taxon>Ecdysozoa</taxon>
        <taxon>Nematoda</taxon>
        <taxon>Chromadorea</taxon>
        <taxon>Rhabditida</taxon>
        <taxon>Rhabditina</taxon>
        <taxon>Rhabditomorpha</taxon>
        <taxon>Strongyloidea</taxon>
        <taxon>Strongylidae</taxon>
        <taxon>Cylicocyclus</taxon>
    </lineage>
</organism>
<dbReference type="GO" id="GO:0005886">
    <property type="term" value="C:plasma membrane"/>
    <property type="evidence" value="ECO:0007669"/>
    <property type="project" value="UniProtKB-SubCell"/>
</dbReference>
<dbReference type="InterPro" id="IPR050344">
    <property type="entry name" value="Peptidase_M1_aminopeptidases"/>
</dbReference>
<evidence type="ECO:0000256" key="4">
    <source>
        <dbReference type="ARBA" id="ARBA00022475"/>
    </source>
</evidence>
<dbReference type="GO" id="GO:0005615">
    <property type="term" value="C:extracellular space"/>
    <property type="evidence" value="ECO:0007669"/>
    <property type="project" value="TreeGrafter"/>
</dbReference>
<keyword evidence="11" id="KW-1015">Disulfide bond</keyword>
<evidence type="ECO:0000256" key="15">
    <source>
        <dbReference type="SAM" id="Phobius"/>
    </source>
</evidence>
<dbReference type="EMBL" id="CATQJL010000001">
    <property type="protein sequence ID" value="CAJ0590799.1"/>
    <property type="molecule type" value="Genomic_DNA"/>
</dbReference>
<dbReference type="Gene3D" id="1.10.390.10">
    <property type="entry name" value="Neutral Protease Domain 2"/>
    <property type="match status" value="1"/>
</dbReference>
<feature type="domain" description="Peptidase M1 membrane alanine aminopeptidase" evidence="16">
    <location>
        <begin position="507"/>
        <end position="719"/>
    </location>
</feature>
<keyword evidence="10 15" id="KW-0472">Membrane</keyword>
<keyword evidence="5" id="KW-0645">Protease</keyword>
<keyword evidence="9" id="KW-0482">Metalloprotease</keyword>
<dbReference type="Pfam" id="PF17900">
    <property type="entry name" value="Peptidase_M1_N"/>
    <property type="match status" value="1"/>
</dbReference>
<evidence type="ECO:0000259" key="17">
    <source>
        <dbReference type="Pfam" id="PF11838"/>
    </source>
</evidence>
<dbReference type="FunFam" id="1.10.390.10:FF:000013">
    <property type="entry name" value="Aminopeptidase N"/>
    <property type="match status" value="1"/>
</dbReference>
<dbReference type="PRINTS" id="PR00756">
    <property type="entry name" value="ALADIPTASE"/>
</dbReference>
<dbReference type="Gene3D" id="1.25.50.20">
    <property type="match status" value="1"/>
</dbReference>
<feature type="compositionally biased region" description="Basic and acidic residues" evidence="14">
    <location>
        <begin position="129"/>
        <end position="138"/>
    </location>
</feature>
<gene>
    <name evidence="19" type="ORF">CYNAS_LOCUS2782</name>
</gene>
<dbReference type="Pfam" id="PF01433">
    <property type="entry name" value="Peptidase_M1"/>
    <property type="match status" value="1"/>
</dbReference>